<evidence type="ECO:0000313" key="1">
    <source>
        <dbReference type="EMBL" id="TGK07817.1"/>
    </source>
</evidence>
<dbReference type="Proteomes" id="UP000297453">
    <property type="component" value="Unassembled WGS sequence"/>
</dbReference>
<proteinExistence type="predicted"/>
<dbReference type="EMBL" id="RQEP01000005">
    <property type="protein sequence ID" value="TGK07817.1"/>
    <property type="molecule type" value="Genomic_DNA"/>
</dbReference>
<protein>
    <submittedName>
        <fullName evidence="1">Phosphoribosylpyrophosphate synthetase</fullName>
    </submittedName>
</protein>
<dbReference type="RefSeq" id="WP_135586027.1">
    <property type="nucleotide sequence ID" value="NZ_RQEP01000005.1"/>
</dbReference>
<evidence type="ECO:0000313" key="2">
    <source>
        <dbReference type="Proteomes" id="UP000297453"/>
    </source>
</evidence>
<organism evidence="1 2">
    <name type="scientific">Leptospira semungkisensis</name>
    <dbReference type="NCBI Taxonomy" id="2484985"/>
    <lineage>
        <taxon>Bacteria</taxon>
        <taxon>Pseudomonadati</taxon>
        <taxon>Spirochaetota</taxon>
        <taxon>Spirochaetia</taxon>
        <taxon>Leptospirales</taxon>
        <taxon>Leptospiraceae</taxon>
        <taxon>Leptospira</taxon>
    </lineage>
</organism>
<reference evidence="1" key="1">
    <citation type="journal article" date="2019" name="PLoS Negl. Trop. Dis.">
        <title>Revisiting the worldwide diversity of Leptospira species in the environment.</title>
        <authorList>
            <person name="Vincent A.T."/>
            <person name="Schiettekatte O."/>
            <person name="Bourhy P."/>
            <person name="Veyrier F.J."/>
            <person name="Picardeau M."/>
        </authorList>
    </citation>
    <scope>NUCLEOTIDE SEQUENCE [LARGE SCALE GENOMIC DNA]</scope>
    <source>
        <strain evidence="1">SSS9</strain>
    </source>
</reference>
<sequence length="103" mass="11748">MKDSSHSFETVTDAVNSLKAEGYSEDYNLHWNKNNKECRIYVSTSEFKVDRFYRFEGDTDPADEAIVYAISSDTFKEKGTLVDGYGIYSEQEVSELVAKLIPL</sequence>
<keyword evidence="2" id="KW-1185">Reference proteome</keyword>
<gene>
    <name evidence="1" type="ORF">EHO59_06890</name>
</gene>
<name>A0A4R9GA82_9LEPT</name>
<dbReference type="AlphaFoldDB" id="A0A4R9GA82"/>
<accession>A0A4R9GA82</accession>
<comment type="caution">
    <text evidence="1">The sequence shown here is derived from an EMBL/GenBank/DDBJ whole genome shotgun (WGS) entry which is preliminary data.</text>
</comment>
<dbReference type="OrthoDB" id="330671at2"/>